<feature type="domain" description="Aldehyde dehydrogenase" evidence="5">
    <location>
        <begin position="147"/>
        <end position="269"/>
    </location>
</feature>
<evidence type="ECO:0000256" key="4">
    <source>
        <dbReference type="ARBA" id="ARBA00023027"/>
    </source>
</evidence>
<evidence type="ECO:0000256" key="1">
    <source>
        <dbReference type="ARBA" id="ARBA00009986"/>
    </source>
</evidence>
<comment type="similarity">
    <text evidence="1">Belongs to the aldehyde dehydrogenase family.</text>
</comment>
<evidence type="ECO:0000313" key="6">
    <source>
        <dbReference type="EMBL" id="SPC73324.1"/>
    </source>
</evidence>
<sequence>MFPVAVTCGNTFILKPSEKDPGAAVMLAELAVEAGLPNGVLNLIHGSNEIVNAICDDDDIKAISFVGPNAFAVMKAIGSFNIYKAKMRITAFAEPYITCGWRKRTEIQGEQVIDYVTLFFSFVVRKILVGTGLLLHIVDQLFIYCSKAGTSVYARASAKGKRIQSNVGAKNHAVVMPDASVDATLNALVAAGFGAGGQKCMALSTVVFVGGLNPWEDKLVEHAKAIKVNAGTEPDADLGPVISKQVKEQICKLIQTGVDTGAKLVLDGRTIVVLSYVLPI</sequence>
<evidence type="ECO:0000256" key="2">
    <source>
        <dbReference type="ARBA" id="ARBA00013048"/>
    </source>
</evidence>
<dbReference type="InterPro" id="IPR016162">
    <property type="entry name" value="Ald_DH_N"/>
</dbReference>
<dbReference type="PANTHER" id="PTHR43866:SF6">
    <property type="entry name" value="METHYLMALONATE-SEMIALDEHYDE DEHYDROGENASE (COA ACYLATING)"/>
    <property type="match status" value="1"/>
</dbReference>
<dbReference type="PANTHER" id="PTHR43866">
    <property type="entry name" value="MALONATE-SEMIALDEHYDE DEHYDROGENASE"/>
    <property type="match status" value="1"/>
</dbReference>
<dbReference type="GO" id="GO:0004491">
    <property type="term" value="F:methylmalonate-semialdehyde dehydrogenase (acylating, NAD) activity"/>
    <property type="evidence" value="ECO:0007669"/>
    <property type="project" value="UniProtKB-EC"/>
</dbReference>
<dbReference type="EMBL" id="OIVN01000051">
    <property type="protein sequence ID" value="SPC73324.1"/>
    <property type="molecule type" value="Genomic_DNA"/>
</dbReference>
<dbReference type="SUPFAM" id="SSF53720">
    <property type="entry name" value="ALDH-like"/>
    <property type="match status" value="2"/>
</dbReference>
<protein>
    <recommendedName>
        <fullName evidence="2">methylmalonate-semialdehyde dehydrogenase (CoA acylating)</fullName>
        <ecNumber evidence="2">1.2.1.27</ecNumber>
    </recommendedName>
</protein>
<reference evidence="6" key="1">
    <citation type="submission" date="2018-02" db="EMBL/GenBank/DDBJ databases">
        <authorList>
            <person name="Cohen D.B."/>
            <person name="Kent A.D."/>
        </authorList>
    </citation>
    <scope>NUCLEOTIDE SEQUENCE</scope>
</reference>
<dbReference type="InterPro" id="IPR010061">
    <property type="entry name" value="MeMal-semiAld_DH"/>
</dbReference>
<dbReference type="InterPro" id="IPR016160">
    <property type="entry name" value="Ald_DH_CS_CYS"/>
</dbReference>
<keyword evidence="4" id="KW-0520">NAD</keyword>
<dbReference type="AlphaFoldDB" id="A0A2N9EFB0"/>
<proteinExistence type="inferred from homology"/>
<keyword evidence="3" id="KW-0560">Oxidoreductase</keyword>
<accession>A0A2N9EFB0</accession>
<gene>
    <name evidence="6" type="ORF">FSB_LOCUS1206</name>
</gene>
<dbReference type="PROSITE" id="PS00070">
    <property type="entry name" value="ALDEHYDE_DEHYDR_CYS"/>
    <property type="match status" value="1"/>
</dbReference>
<evidence type="ECO:0000259" key="5">
    <source>
        <dbReference type="Pfam" id="PF00171"/>
    </source>
</evidence>
<evidence type="ECO:0000256" key="3">
    <source>
        <dbReference type="ARBA" id="ARBA00023002"/>
    </source>
</evidence>
<dbReference type="Gene3D" id="3.40.309.10">
    <property type="entry name" value="Aldehyde Dehydrogenase, Chain A, domain 2"/>
    <property type="match status" value="1"/>
</dbReference>
<feature type="domain" description="Aldehyde dehydrogenase" evidence="5">
    <location>
        <begin position="3"/>
        <end position="70"/>
    </location>
</feature>
<dbReference type="Pfam" id="PF00171">
    <property type="entry name" value="Aldedh"/>
    <property type="match status" value="2"/>
</dbReference>
<name>A0A2N9EFB0_FAGSY</name>
<dbReference type="EC" id="1.2.1.27" evidence="2"/>
<dbReference type="GO" id="GO:0006210">
    <property type="term" value="P:thymine catabolic process"/>
    <property type="evidence" value="ECO:0007669"/>
    <property type="project" value="TreeGrafter"/>
</dbReference>
<dbReference type="Gene3D" id="3.40.605.10">
    <property type="entry name" value="Aldehyde Dehydrogenase, Chain A, domain 1"/>
    <property type="match status" value="2"/>
</dbReference>
<dbReference type="InterPro" id="IPR015590">
    <property type="entry name" value="Aldehyde_DH_dom"/>
</dbReference>
<dbReference type="InterPro" id="IPR016161">
    <property type="entry name" value="Ald_DH/histidinol_DH"/>
</dbReference>
<organism evidence="6">
    <name type="scientific">Fagus sylvatica</name>
    <name type="common">Beechnut</name>
    <dbReference type="NCBI Taxonomy" id="28930"/>
    <lineage>
        <taxon>Eukaryota</taxon>
        <taxon>Viridiplantae</taxon>
        <taxon>Streptophyta</taxon>
        <taxon>Embryophyta</taxon>
        <taxon>Tracheophyta</taxon>
        <taxon>Spermatophyta</taxon>
        <taxon>Magnoliopsida</taxon>
        <taxon>eudicotyledons</taxon>
        <taxon>Gunneridae</taxon>
        <taxon>Pentapetalae</taxon>
        <taxon>rosids</taxon>
        <taxon>fabids</taxon>
        <taxon>Fagales</taxon>
        <taxon>Fagaceae</taxon>
        <taxon>Fagus</taxon>
    </lineage>
</organism>
<dbReference type="GO" id="GO:0006574">
    <property type="term" value="P:L-valine catabolic process"/>
    <property type="evidence" value="ECO:0007669"/>
    <property type="project" value="TreeGrafter"/>
</dbReference>
<dbReference type="InterPro" id="IPR016163">
    <property type="entry name" value="Ald_DH_C"/>
</dbReference>
<dbReference type="GO" id="GO:0005739">
    <property type="term" value="C:mitochondrion"/>
    <property type="evidence" value="ECO:0007669"/>
    <property type="project" value="TreeGrafter"/>
</dbReference>